<feature type="domain" description="Clip" evidence="15">
    <location>
        <begin position="29"/>
        <end position="82"/>
    </location>
</feature>
<dbReference type="Gene3D" id="3.30.1640.30">
    <property type="match status" value="1"/>
</dbReference>
<feature type="chain" id="PRO_5041782398" description="CLIP domain-containing serine protease" evidence="12">
    <location>
        <begin position="22"/>
        <end position="396"/>
    </location>
</feature>
<keyword evidence="3 11" id="KW-0645">Protease</keyword>
<dbReference type="CDD" id="cd00190">
    <property type="entry name" value="Tryp_SPc"/>
    <property type="match status" value="1"/>
</dbReference>
<keyword evidence="7" id="KW-0865">Zymogen</keyword>
<dbReference type="Pfam" id="PF00089">
    <property type="entry name" value="Trypsin"/>
    <property type="match status" value="1"/>
</dbReference>
<evidence type="ECO:0000256" key="6">
    <source>
        <dbReference type="ARBA" id="ARBA00022825"/>
    </source>
</evidence>
<keyword evidence="6 11" id="KW-0720">Serine protease</keyword>
<dbReference type="Proteomes" id="UP001258017">
    <property type="component" value="Unassembled WGS sequence"/>
</dbReference>
<evidence type="ECO:0000256" key="7">
    <source>
        <dbReference type="ARBA" id="ARBA00023145"/>
    </source>
</evidence>
<dbReference type="PROSITE" id="PS51888">
    <property type="entry name" value="CLIP"/>
    <property type="match status" value="1"/>
</dbReference>
<dbReference type="InterPro" id="IPR051487">
    <property type="entry name" value="Ser/Thr_Proteases_Immune/Dev"/>
</dbReference>
<evidence type="ECO:0000313" key="16">
    <source>
        <dbReference type="EMBL" id="KAK2583733.1"/>
    </source>
</evidence>
<comment type="similarity">
    <text evidence="10 12">Belongs to the peptidase S1 family. CLIP subfamily.</text>
</comment>
<reference evidence="16" key="1">
    <citation type="submission" date="2021-08" db="EMBL/GenBank/DDBJ databases">
        <authorList>
            <person name="Misof B."/>
            <person name="Oliver O."/>
            <person name="Podsiadlowski L."/>
            <person name="Donath A."/>
            <person name="Peters R."/>
            <person name="Mayer C."/>
            <person name="Rust J."/>
            <person name="Gunkel S."/>
            <person name="Lesny P."/>
            <person name="Martin S."/>
            <person name="Oeyen J.P."/>
            <person name="Petersen M."/>
            <person name="Panagiotis P."/>
            <person name="Wilbrandt J."/>
            <person name="Tanja T."/>
        </authorList>
    </citation>
    <scope>NUCLEOTIDE SEQUENCE</scope>
    <source>
        <strain evidence="16">GBR_01_08_01A</strain>
        <tissue evidence="16">Thorax + abdomen</tissue>
    </source>
</reference>
<evidence type="ECO:0000256" key="12">
    <source>
        <dbReference type="RuleBase" id="RU366078"/>
    </source>
</evidence>
<dbReference type="InterPro" id="IPR018114">
    <property type="entry name" value="TRYPSIN_HIS"/>
</dbReference>
<keyword evidence="4 12" id="KW-0732">Signal</keyword>
<dbReference type="AlphaFoldDB" id="A0AAD9RQW9"/>
<reference evidence="16" key="2">
    <citation type="journal article" date="2023" name="Commun. Biol.">
        <title>Intrasexual cuticular hydrocarbon dimorphism in a wasp sheds light on hydrocarbon biosynthesis genes in Hymenoptera.</title>
        <authorList>
            <person name="Moris V.C."/>
            <person name="Podsiadlowski L."/>
            <person name="Martin S."/>
            <person name="Oeyen J.P."/>
            <person name="Donath A."/>
            <person name="Petersen M."/>
            <person name="Wilbrandt J."/>
            <person name="Misof B."/>
            <person name="Liedtke D."/>
            <person name="Thamm M."/>
            <person name="Scheiner R."/>
            <person name="Schmitt T."/>
            <person name="Niehuis O."/>
        </authorList>
    </citation>
    <scope>NUCLEOTIDE SEQUENCE</scope>
    <source>
        <strain evidence="16">GBR_01_08_01A</strain>
    </source>
</reference>
<dbReference type="GO" id="GO:0004252">
    <property type="term" value="F:serine-type endopeptidase activity"/>
    <property type="evidence" value="ECO:0007669"/>
    <property type="project" value="UniProtKB-UniRule"/>
</dbReference>
<comment type="subcellular location">
    <subcellularLocation>
        <location evidence="1 12">Secreted</location>
    </subcellularLocation>
</comment>
<feature type="signal peptide" evidence="12">
    <location>
        <begin position="1"/>
        <end position="21"/>
    </location>
</feature>
<dbReference type="InterPro" id="IPR033116">
    <property type="entry name" value="TRYPSIN_SER"/>
</dbReference>
<gene>
    <name evidence="16" type="ORF">KPH14_009651</name>
</gene>
<dbReference type="PRINTS" id="PR00722">
    <property type="entry name" value="CHYMOTRYPSIN"/>
</dbReference>
<dbReference type="FunFam" id="2.40.10.10:FF:000146">
    <property type="entry name" value="Serine protease 53"/>
    <property type="match status" value="1"/>
</dbReference>
<keyword evidence="9" id="KW-0325">Glycoprotein</keyword>
<evidence type="ECO:0000256" key="3">
    <source>
        <dbReference type="ARBA" id="ARBA00022670"/>
    </source>
</evidence>
<dbReference type="Pfam" id="PF12032">
    <property type="entry name" value="CLIP"/>
    <property type="match status" value="1"/>
</dbReference>
<dbReference type="SMART" id="SM00020">
    <property type="entry name" value="Tryp_SPc"/>
    <property type="match status" value="1"/>
</dbReference>
<dbReference type="PANTHER" id="PTHR24256">
    <property type="entry name" value="TRYPTASE-RELATED"/>
    <property type="match status" value="1"/>
</dbReference>
<keyword evidence="2 12" id="KW-0964">Secreted</keyword>
<accession>A0AAD9RQW9</accession>
<evidence type="ECO:0000256" key="5">
    <source>
        <dbReference type="ARBA" id="ARBA00022801"/>
    </source>
</evidence>
<evidence type="ECO:0000259" key="14">
    <source>
        <dbReference type="PROSITE" id="PS50240"/>
    </source>
</evidence>
<dbReference type="InterPro" id="IPR022700">
    <property type="entry name" value="CLIP"/>
</dbReference>
<dbReference type="PROSITE" id="PS00134">
    <property type="entry name" value="TRYPSIN_HIS"/>
    <property type="match status" value="1"/>
</dbReference>
<evidence type="ECO:0000256" key="2">
    <source>
        <dbReference type="ARBA" id="ARBA00022525"/>
    </source>
</evidence>
<evidence type="ECO:0000256" key="11">
    <source>
        <dbReference type="RuleBase" id="RU363034"/>
    </source>
</evidence>
<dbReference type="InterPro" id="IPR038565">
    <property type="entry name" value="CLIP_sf"/>
</dbReference>
<dbReference type="InterPro" id="IPR001254">
    <property type="entry name" value="Trypsin_dom"/>
</dbReference>
<organism evidence="16 17">
    <name type="scientific">Odynerus spinipes</name>
    <dbReference type="NCBI Taxonomy" id="1348599"/>
    <lineage>
        <taxon>Eukaryota</taxon>
        <taxon>Metazoa</taxon>
        <taxon>Ecdysozoa</taxon>
        <taxon>Arthropoda</taxon>
        <taxon>Hexapoda</taxon>
        <taxon>Insecta</taxon>
        <taxon>Pterygota</taxon>
        <taxon>Neoptera</taxon>
        <taxon>Endopterygota</taxon>
        <taxon>Hymenoptera</taxon>
        <taxon>Apocrita</taxon>
        <taxon>Aculeata</taxon>
        <taxon>Vespoidea</taxon>
        <taxon>Vespidae</taxon>
        <taxon>Eumeninae</taxon>
        <taxon>Odynerus</taxon>
    </lineage>
</organism>
<dbReference type="SMART" id="SM00680">
    <property type="entry name" value="CLIP"/>
    <property type="match status" value="1"/>
</dbReference>
<feature type="domain" description="Peptidase S1" evidence="14">
    <location>
        <begin position="139"/>
        <end position="395"/>
    </location>
</feature>
<feature type="region of interest" description="Disordered" evidence="13">
    <location>
        <begin position="94"/>
        <end position="114"/>
    </location>
</feature>
<evidence type="ECO:0000256" key="8">
    <source>
        <dbReference type="ARBA" id="ARBA00023157"/>
    </source>
</evidence>
<keyword evidence="5 11" id="KW-0378">Hydrolase</keyword>
<dbReference type="GO" id="GO:0005576">
    <property type="term" value="C:extracellular region"/>
    <property type="evidence" value="ECO:0007669"/>
    <property type="project" value="UniProtKB-SubCell"/>
</dbReference>
<dbReference type="InterPro" id="IPR001314">
    <property type="entry name" value="Peptidase_S1A"/>
</dbReference>
<evidence type="ECO:0000256" key="10">
    <source>
        <dbReference type="ARBA" id="ARBA00024195"/>
    </source>
</evidence>
<dbReference type="PROSITE" id="PS00135">
    <property type="entry name" value="TRYPSIN_SER"/>
    <property type="match status" value="1"/>
</dbReference>
<dbReference type="EMBL" id="JAIFRP010000030">
    <property type="protein sequence ID" value="KAK2583733.1"/>
    <property type="molecule type" value="Genomic_DNA"/>
</dbReference>
<dbReference type="EC" id="3.4.21.-" evidence="11"/>
<dbReference type="InterPro" id="IPR043504">
    <property type="entry name" value="Peptidase_S1_PA_chymotrypsin"/>
</dbReference>
<dbReference type="Gene3D" id="2.40.10.10">
    <property type="entry name" value="Trypsin-like serine proteases"/>
    <property type="match status" value="2"/>
</dbReference>
<keyword evidence="17" id="KW-1185">Reference proteome</keyword>
<proteinExistence type="inferred from homology"/>
<sequence>MYSLFVVGVILYTSSLDNVGAQYQGQRSDCNTPNGVAGICIGIRQCAPIISVLQSQPLGPETAEYLRQSQCGFEGRDPRVCCPLTPVVTPTERNDQTIYPNTVSPTELKNSEPEGDDISDMLNNPLLPGECGKDLDTRIVGGKVTALDEFPWMALLEYQRPNGRSTSCGGVLISKRYVLTAAHCLKGKDLPPTWRLTSVRLGEYDTDTEQDCIQDENDKICADDPITVGIEEQIAHEQYRPHSRDQKYDIALLRLTKDIVSTNYIKPICLPRSDSFGEKIYVAGWGKTENKTASNIKLKLSLPLTNKNDCERTYGQVGIRLGFGQICAGGQKGKDSCRGDSGGPLMSIETFPGNGAKWNAVGVVSFGPSPCGMPGWPGVYTKVYDFIPWIVSKIRP</sequence>
<dbReference type="InterPro" id="IPR009003">
    <property type="entry name" value="Peptidase_S1_PA"/>
</dbReference>
<comment type="caution">
    <text evidence="16">The sequence shown here is derived from an EMBL/GenBank/DDBJ whole genome shotgun (WGS) entry which is preliminary data.</text>
</comment>
<evidence type="ECO:0000259" key="15">
    <source>
        <dbReference type="PROSITE" id="PS51888"/>
    </source>
</evidence>
<dbReference type="FunFam" id="3.30.1640.30:FF:000001">
    <property type="entry name" value="Serine protease 7"/>
    <property type="match status" value="1"/>
</dbReference>
<evidence type="ECO:0000256" key="9">
    <source>
        <dbReference type="ARBA" id="ARBA00023180"/>
    </source>
</evidence>
<name>A0AAD9RQW9_9HYME</name>
<dbReference type="SUPFAM" id="SSF50494">
    <property type="entry name" value="Trypsin-like serine proteases"/>
    <property type="match status" value="1"/>
</dbReference>
<feature type="compositionally biased region" description="Polar residues" evidence="13">
    <location>
        <begin position="96"/>
        <end position="108"/>
    </location>
</feature>
<comment type="domain">
    <text evidence="12">The clip domain consists of 35-55 residues which are 'knitted' together usually by 3 conserved disulfide bonds forming a clip-like compact structure.</text>
</comment>
<evidence type="ECO:0000256" key="4">
    <source>
        <dbReference type="ARBA" id="ARBA00022729"/>
    </source>
</evidence>
<evidence type="ECO:0000256" key="1">
    <source>
        <dbReference type="ARBA" id="ARBA00004613"/>
    </source>
</evidence>
<keyword evidence="8" id="KW-1015">Disulfide bond</keyword>
<evidence type="ECO:0000256" key="13">
    <source>
        <dbReference type="SAM" id="MobiDB-lite"/>
    </source>
</evidence>
<dbReference type="PROSITE" id="PS50240">
    <property type="entry name" value="TRYPSIN_DOM"/>
    <property type="match status" value="1"/>
</dbReference>
<dbReference type="GO" id="GO:0006508">
    <property type="term" value="P:proteolysis"/>
    <property type="evidence" value="ECO:0007669"/>
    <property type="project" value="UniProtKB-KW"/>
</dbReference>
<evidence type="ECO:0000313" key="17">
    <source>
        <dbReference type="Proteomes" id="UP001258017"/>
    </source>
</evidence>
<protein>
    <recommendedName>
        <fullName evidence="12">CLIP domain-containing serine protease</fullName>
        <ecNumber evidence="11">3.4.21.-</ecNumber>
    </recommendedName>
</protein>